<proteinExistence type="predicted"/>
<keyword evidence="2" id="KW-1185">Reference proteome</keyword>
<sequence>MGPRPACHPAPCHPFLKHLLMEATGSRTLCHGSQAWQSKASIDLIVVGGVGTPLKPCPS</sequence>
<evidence type="ECO:0000313" key="2">
    <source>
        <dbReference type="Proteomes" id="UP000010552"/>
    </source>
</evidence>
<evidence type="ECO:0000313" key="1">
    <source>
        <dbReference type="EMBL" id="ELK04169.1"/>
    </source>
</evidence>
<reference evidence="2" key="1">
    <citation type="journal article" date="2013" name="Science">
        <title>Comparative analysis of bat genomes provides insight into the evolution of flight and immunity.</title>
        <authorList>
            <person name="Zhang G."/>
            <person name="Cowled C."/>
            <person name="Shi Z."/>
            <person name="Huang Z."/>
            <person name="Bishop-Lilly K.A."/>
            <person name="Fang X."/>
            <person name="Wynne J.W."/>
            <person name="Xiong Z."/>
            <person name="Baker M.L."/>
            <person name="Zhao W."/>
            <person name="Tachedjian M."/>
            <person name="Zhu Y."/>
            <person name="Zhou P."/>
            <person name="Jiang X."/>
            <person name="Ng J."/>
            <person name="Yang L."/>
            <person name="Wu L."/>
            <person name="Xiao J."/>
            <person name="Feng Y."/>
            <person name="Chen Y."/>
            <person name="Sun X."/>
            <person name="Zhang Y."/>
            <person name="Marsh G.A."/>
            <person name="Crameri G."/>
            <person name="Broder C.C."/>
            <person name="Frey K.G."/>
            <person name="Wang L.F."/>
            <person name="Wang J."/>
        </authorList>
    </citation>
    <scope>NUCLEOTIDE SEQUENCE [LARGE SCALE GENOMIC DNA]</scope>
</reference>
<dbReference type="Proteomes" id="UP000010552">
    <property type="component" value="Unassembled WGS sequence"/>
</dbReference>
<dbReference type="EMBL" id="KB031072">
    <property type="protein sequence ID" value="ELK04169.1"/>
    <property type="molecule type" value="Genomic_DNA"/>
</dbReference>
<dbReference type="InParanoid" id="L5JXI2"/>
<dbReference type="AlphaFoldDB" id="L5JXI2"/>
<protein>
    <submittedName>
        <fullName evidence="1">Uncharacterized protein</fullName>
    </submittedName>
</protein>
<name>L5JXI2_PTEAL</name>
<accession>L5JXI2</accession>
<gene>
    <name evidence="1" type="ORF">PAL_GLEAN10024310</name>
</gene>
<organism evidence="1 2">
    <name type="scientific">Pteropus alecto</name>
    <name type="common">Black flying fox</name>
    <dbReference type="NCBI Taxonomy" id="9402"/>
    <lineage>
        <taxon>Eukaryota</taxon>
        <taxon>Metazoa</taxon>
        <taxon>Chordata</taxon>
        <taxon>Craniata</taxon>
        <taxon>Vertebrata</taxon>
        <taxon>Euteleostomi</taxon>
        <taxon>Mammalia</taxon>
        <taxon>Eutheria</taxon>
        <taxon>Laurasiatheria</taxon>
        <taxon>Chiroptera</taxon>
        <taxon>Yinpterochiroptera</taxon>
        <taxon>Pteropodoidea</taxon>
        <taxon>Pteropodidae</taxon>
        <taxon>Pteropodinae</taxon>
        <taxon>Pteropus</taxon>
    </lineage>
</organism>